<proteinExistence type="predicted"/>
<evidence type="ECO:0000313" key="2">
    <source>
        <dbReference type="WBParaSite" id="JU765_v2.g5832.t1"/>
    </source>
</evidence>
<accession>A0AC34RE66</accession>
<dbReference type="Proteomes" id="UP000887576">
    <property type="component" value="Unplaced"/>
</dbReference>
<dbReference type="WBParaSite" id="JU765_v2.g5832.t1">
    <property type="protein sequence ID" value="JU765_v2.g5832.t1"/>
    <property type="gene ID" value="JU765_v2.g5832"/>
</dbReference>
<name>A0AC34RE66_9BILA</name>
<evidence type="ECO:0000313" key="1">
    <source>
        <dbReference type="Proteomes" id="UP000887576"/>
    </source>
</evidence>
<organism evidence="1 2">
    <name type="scientific">Panagrolaimus sp. JU765</name>
    <dbReference type="NCBI Taxonomy" id="591449"/>
    <lineage>
        <taxon>Eukaryota</taxon>
        <taxon>Metazoa</taxon>
        <taxon>Ecdysozoa</taxon>
        <taxon>Nematoda</taxon>
        <taxon>Chromadorea</taxon>
        <taxon>Rhabditida</taxon>
        <taxon>Tylenchina</taxon>
        <taxon>Panagrolaimomorpha</taxon>
        <taxon>Panagrolaimoidea</taxon>
        <taxon>Panagrolaimidae</taxon>
        <taxon>Panagrolaimus</taxon>
    </lineage>
</organism>
<sequence length="142" mass="16732">MTLFNFYLFNAKGQCICYKEWKREKAREMPEAEEFRVVFGMIHALRSYIQRVSTKDGQQSIKYFKTSGYKMNYMETITGLKFVLNSDPEAIGIPELLRTIYQIYVETIIKNPLVNTEDVIESKLFHSRLDETIKTHHSFTEA</sequence>
<protein>
    <submittedName>
        <fullName evidence="2">Trafficking protein particle complex subunit</fullName>
    </submittedName>
</protein>
<reference evidence="2" key="1">
    <citation type="submission" date="2022-11" db="UniProtKB">
        <authorList>
            <consortium name="WormBaseParasite"/>
        </authorList>
    </citation>
    <scope>IDENTIFICATION</scope>
</reference>